<dbReference type="WBParaSite" id="ACAC_0000327701-mRNA-1">
    <property type="protein sequence ID" value="ACAC_0000327701-mRNA-1"/>
    <property type="gene ID" value="ACAC_0000327701"/>
</dbReference>
<dbReference type="PROSITE" id="PS51257">
    <property type="entry name" value="PROKAR_LIPOPROTEIN"/>
    <property type="match status" value="1"/>
</dbReference>
<name>A0A0K0CZT5_ANGCA</name>
<sequence length="76" mass="8444">MFMDKLVLTMTPPSSTVACSDEQFFSSVIDGVEWVASSRLGQADDVVPYHSCLHEEVFYRSRISSIENSDVGVRAL</sequence>
<accession>A0A0K0CZT5</accession>
<reference evidence="2" key="2">
    <citation type="submission" date="2017-02" db="UniProtKB">
        <authorList>
            <consortium name="WormBaseParasite"/>
        </authorList>
    </citation>
    <scope>IDENTIFICATION</scope>
</reference>
<dbReference type="AlphaFoldDB" id="A0A0K0CZT5"/>
<evidence type="ECO:0000313" key="2">
    <source>
        <dbReference type="WBParaSite" id="ACAC_0000327701-mRNA-1"/>
    </source>
</evidence>
<protein>
    <submittedName>
        <fullName evidence="2">Ovule protein</fullName>
    </submittedName>
</protein>
<proteinExistence type="predicted"/>
<dbReference type="Proteomes" id="UP000035642">
    <property type="component" value="Unassembled WGS sequence"/>
</dbReference>
<reference evidence="1" key="1">
    <citation type="submission" date="2012-09" db="EMBL/GenBank/DDBJ databases">
        <authorList>
            <person name="Martin A.A."/>
        </authorList>
    </citation>
    <scope>NUCLEOTIDE SEQUENCE</scope>
</reference>
<keyword evidence="1" id="KW-1185">Reference proteome</keyword>
<organism evidence="1 2">
    <name type="scientific">Angiostrongylus cantonensis</name>
    <name type="common">Rat lungworm</name>
    <dbReference type="NCBI Taxonomy" id="6313"/>
    <lineage>
        <taxon>Eukaryota</taxon>
        <taxon>Metazoa</taxon>
        <taxon>Ecdysozoa</taxon>
        <taxon>Nematoda</taxon>
        <taxon>Chromadorea</taxon>
        <taxon>Rhabditida</taxon>
        <taxon>Rhabditina</taxon>
        <taxon>Rhabditomorpha</taxon>
        <taxon>Strongyloidea</taxon>
        <taxon>Metastrongylidae</taxon>
        <taxon>Angiostrongylus</taxon>
    </lineage>
</organism>
<evidence type="ECO:0000313" key="1">
    <source>
        <dbReference type="Proteomes" id="UP000035642"/>
    </source>
</evidence>